<evidence type="ECO:0000313" key="3">
    <source>
        <dbReference type="Proteomes" id="UP000317835"/>
    </source>
</evidence>
<dbReference type="EMBL" id="CP036426">
    <property type="protein sequence ID" value="QDV32183.1"/>
    <property type="molecule type" value="Genomic_DNA"/>
</dbReference>
<dbReference type="RefSeq" id="WP_145266048.1">
    <property type="nucleotide sequence ID" value="NZ_CP036426.1"/>
</dbReference>
<proteinExistence type="predicted"/>
<protein>
    <submittedName>
        <fullName evidence="2">Uncharacterized protein</fullName>
    </submittedName>
</protein>
<organism evidence="2 3">
    <name type="scientific">Tautonia plasticadhaerens</name>
    <dbReference type="NCBI Taxonomy" id="2527974"/>
    <lineage>
        <taxon>Bacteria</taxon>
        <taxon>Pseudomonadati</taxon>
        <taxon>Planctomycetota</taxon>
        <taxon>Planctomycetia</taxon>
        <taxon>Isosphaerales</taxon>
        <taxon>Isosphaeraceae</taxon>
        <taxon>Tautonia</taxon>
    </lineage>
</organism>
<gene>
    <name evidence="2" type="ORF">ElP_00060</name>
</gene>
<sequence length="70" mass="7864">MPPSLCPCCAWKRDVVTGRGSRFLLCRRSSTDRDFPKYPMQPVRSCPGFEPPTLDRPGPDPVGERDDPES</sequence>
<dbReference type="KEGG" id="tpla:ElP_00060"/>
<evidence type="ECO:0000256" key="1">
    <source>
        <dbReference type="SAM" id="MobiDB-lite"/>
    </source>
</evidence>
<dbReference type="Proteomes" id="UP000317835">
    <property type="component" value="Chromosome"/>
</dbReference>
<accession>A0A518GUC0</accession>
<keyword evidence="3" id="KW-1185">Reference proteome</keyword>
<feature type="region of interest" description="Disordered" evidence="1">
    <location>
        <begin position="32"/>
        <end position="70"/>
    </location>
</feature>
<dbReference type="OrthoDB" id="286082at2"/>
<evidence type="ECO:0000313" key="2">
    <source>
        <dbReference type="EMBL" id="QDV32183.1"/>
    </source>
</evidence>
<reference evidence="2 3" key="1">
    <citation type="submission" date="2019-02" db="EMBL/GenBank/DDBJ databases">
        <title>Deep-cultivation of Planctomycetes and their phenomic and genomic characterization uncovers novel biology.</title>
        <authorList>
            <person name="Wiegand S."/>
            <person name="Jogler M."/>
            <person name="Boedeker C."/>
            <person name="Pinto D."/>
            <person name="Vollmers J."/>
            <person name="Rivas-Marin E."/>
            <person name="Kohn T."/>
            <person name="Peeters S.H."/>
            <person name="Heuer A."/>
            <person name="Rast P."/>
            <person name="Oberbeckmann S."/>
            <person name="Bunk B."/>
            <person name="Jeske O."/>
            <person name="Meyerdierks A."/>
            <person name="Storesund J.E."/>
            <person name="Kallscheuer N."/>
            <person name="Luecker S."/>
            <person name="Lage O.M."/>
            <person name="Pohl T."/>
            <person name="Merkel B.J."/>
            <person name="Hornburger P."/>
            <person name="Mueller R.-W."/>
            <person name="Bruemmer F."/>
            <person name="Labrenz M."/>
            <person name="Spormann A.M."/>
            <person name="Op den Camp H."/>
            <person name="Overmann J."/>
            <person name="Amann R."/>
            <person name="Jetten M.S.M."/>
            <person name="Mascher T."/>
            <person name="Medema M.H."/>
            <person name="Devos D.P."/>
            <person name="Kaster A.-K."/>
            <person name="Ovreas L."/>
            <person name="Rohde M."/>
            <person name="Galperin M.Y."/>
            <person name="Jogler C."/>
        </authorList>
    </citation>
    <scope>NUCLEOTIDE SEQUENCE [LARGE SCALE GENOMIC DNA]</scope>
    <source>
        <strain evidence="2 3">ElP</strain>
    </source>
</reference>
<name>A0A518GUC0_9BACT</name>
<dbReference type="AlphaFoldDB" id="A0A518GUC0"/>